<dbReference type="EMBL" id="JYDP01000062">
    <property type="protein sequence ID" value="KRZ10272.1"/>
    <property type="molecule type" value="Genomic_DNA"/>
</dbReference>
<proteinExistence type="predicted"/>
<evidence type="ECO:0000313" key="1">
    <source>
        <dbReference type="EMBL" id="KRZ10272.1"/>
    </source>
</evidence>
<evidence type="ECO:0000313" key="2">
    <source>
        <dbReference type="Proteomes" id="UP000055024"/>
    </source>
</evidence>
<dbReference type="AlphaFoldDB" id="A0A0V1HJ20"/>
<sequence>MVNNSPCQQCRRANLSTVDCATYRTELAWSQSYSNNQVSYATQRYATLVDMNVTDHRKPLPLGLVICSVHYETLTDANTIAGKCRQVRRWHMPWHCCNRFSTQWQQTETEAQPTAKIPK</sequence>
<reference evidence="1 2" key="1">
    <citation type="submission" date="2015-01" db="EMBL/GenBank/DDBJ databases">
        <title>Evolution of Trichinella species and genotypes.</title>
        <authorList>
            <person name="Korhonen P.K."/>
            <person name="Edoardo P."/>
            <person name="Giuseppe L.R."/>
            <person name="Gasser R.B."/>
        </authorList>
    </citation>
    <scope>NUCLEOTIDE SEQUENCE [LARGE SCALE GENOMIC DNA]</scope>
    <source>
        <strain evidence="1">ISS1029</strain>
    </source>
</reference>
<name>A0A0V1HJ20_9BILA</name>
<accession>A0A0V1HJ20</accession>
<dbReference type="Proteomes" id="UP000055024">
    <property type="component" value="Unassembled WGS sequence"/>
</dbReference>
<keyword evidence="2" id="KW-1185">Reference proteome</keyword>
<protein>
    <submittedName>
        <fullName evidence="1">Uncharacterized protein</fullName>
    </submittedName>
</protein>
<comment type="caution">
    <text evidence="1">The sequence shown here is derived from an EMBL/GenBank/DDBJ whole genome shotgun (WGS) entry which is preliminary data.</text>
</comment>
<gene>
    <name evidence="1" type="ORF">T11_4086</name>
</gene>
<organism evidence="1 2">
    <name type="scientific">Trichinella zimbabwensis</name>
    <dbReference type="NCBI Taxonomy" id="268475"/>
    <lineage>
        <taxon>Eukaryota</taxon>
        <taxon>Metazoa</taxon>
        <taxon>Ecdysozoa</taxon>
        <taxon>Nematoda</taxon>
        <taxon>Enoplea</taxon>
        <taxon>Dorylaimia</taxon>
        <taxon>Trichinellida</taxon>
        <taxon>Trichinellidae</taxon>
        <taxon>Trichinella</taxon>
    </lineage>
</organism>
<dbReference type="OrthoDB" id="10462357at2759"/>